<dbReference type="SUPFAM" id="SSF53323">
    <property type="entry name" value="Pyruvate-ferredoxin oxidoreductase, PFOR, domain III"/>
    <property type="match status" value="1"/>
</dbReference>
<evidence type="ECO:0000313" key="5">
    <source>
        <dbReference type="EMBL" id="HIP56682.1"/>
    </source>
</evidence>
<keyword evidence="5" id="KW-0670">Pyruvate</keyword>
<gene>
    <name evidence="5" type="ORF">EYH02_01215</name>
</gene>
<evidence type="ECO:0000313" key="6">
    <source>
        <dbReference type="Proteomes" id="UP000605805"/>
    </source>
</evidence>
<dbReference type="InterPro" id="IPR019752">
    <property type="entry name" value="Pyrv/ketoisovalerate_OxRed_cat"/>
</dbReference>
<dbReference type="Gene3D" id="3.40.920.10">
    <property type="entry name" value="Pyruvate-ferredoxin oxidoreductase, PFOR, domain III"/>
    <property type="match status" value="1"/>
</dbReference>
<dbReference type="EMBL" id="DQTV01000029">
    <property type="protein sequence ID" value="HIP56682.1"/>
    <property type="molecule type" value="Genomic_DNA"/>
</dbReference>
<evidence type="ECO:0000259" key="4">
    <source>
        <dbReference type="Pfam" id="PF01558"/>
    </source>
</evidence>
<dbReference type="InterPro" id="IPR002869">
    <property type="entry name" value="Pyrv_flavodox_OxRed_cen"/>
</dbReference>
<evidence type="ECO:0000256" key="1">
    <source>
        <dbReference type="ARBA" id="ARBA00012822"/>
    </source>
</evidence>
<reference evidence="5" key="1">
    <citation type="journal article" date="2020" name="ISME J.">
        <title>Gammaproteobacteria mediating utilization of methyl-, sulfur- and petroleum organic compounds in deep ocean hydrothermal plumes.</title>
        <authorList>
            <person name="Zhou Z."/>
            <person name="Liu Y."/>
            <person name="Pan J."/>
            <person name="Cron B.R."/>
            <person name="Toner B.M."/>
            <person name="Anantharaman K."/>
            <person name="Breier J.A."/>
            <person name="Dick G.J."/>
            <person name="Li M."/>
        </authorList>
    </citation>
    <scope>NUCLEOTIDE SEQUENCE</scope>
    <source>
        <strain evidence="5">SZUA-1435</strain>
    </source>
</reference>
<evidence type="ECO:0000256" key="2">
    <source>
        <dbReference type="ARBA" id="ARBA00023002"/>
    </source>
</evidence>
<dbReference type="GO" id="GO:0019164">
    <property type="term" value="F:pyruvate synthase activity"/>
    <property type="evidence" value="ECO:0007669"/>
    <property type="project" value="UniProtKB-EC"/>
</dbReference>
<organism evidence="5 6">
    <name type="scientific">Ignisphaera aggregans</name>
    <dbReference type="NCBI Taxonomy" id="334771"/>
    <lineage>
        <taxon>Archaea</taxon>
        <taxon>Thermoproteota</taxon>
        <taxon>Thermoprotei</taxon>
        <taxon>Desulfurococcales</taxon>
        <taxon>Desulfurococcaceae</taxon>
        <taxon>Ignisphaera</taxon>
    </lineage>
</organism>
<sequence>MSRIEIRWHGRGGQGAVTAAVIVAEAAIAEGKYAQAYPEFGAERRGAPVRAYTRVDTNPIYTRAPIRNPDVVVVLDPSLPKELYLEGLKSGGYLIINTKKSVKEVYESIGRSDIRVAVVDATRIALETLGVPIVNTAMVGALVRVVPIARIETIEEVIRASFSGRLAEANISAVRRAYEEVKVST</sequence>
<evidence type="ECO:0000256" key="3">
    <source>
        <dbReference type="ARBA" id="ARBA00049357"/>
    </source>
</evidence>
<comment type="caution">
    <text evidence="5">The sequence shown here is derived from an EMBL/GenBank/DDBJ whole genome shotgun (WGS) entry which is preliminary data.</text>
</comment>
<dbReference type="AlphaFoldDB" id="A0A832YY39"/>
<dbReference type="Pfam" id="PF01558">
    <property type="entry name" value="POR"/>
    <property type="match status" value="1"/>
</dbReference>
<name>A0A832YY39_9CREN</name>
<dbReference type="PANTHER" id="PTHR43366:SF1">
    <property type="entry name" value="PYRUVATE SYNTHASE SUBUNIT PORC"/>
    <property type="match status" value="1"/>
</dbReference>
<proteinExistence type="predicted"/>
<protein>
    <recommendedName>
        <fullName evidence="1">pyruvate synthase</fullName>
        <ecNumber evidence="1">1.2.7.1</ecNumber>
    </recommendedName>
</protein>
<dbReference type="InterPro" id="IPR011894">
    <property type="entry name" value="PorC_KorC"/>
</dbReference>
<dbReference type="NCBIfam" id="TIGR02175">
    <property type="entry name" value="PorC_KorC"/>
    <property type="match status" value="1"/>
</dbReference>
<dbReference type="InterPro" id="IPR051626">
    <property type="entry name" value="Oxidoreductase_gamma_subunit"/>
</dbReference>
<dbReference type="PANTHER" id="PTHR43366">
    <property type="entry name" value="PYRUVATE SYNTHASE SUBUNIT PORC"/>
    <property type="match status" value="1"/>
</dbReference>
<feature type="domain" description="Pyruvate/ketoisovalerate oxidoreductase catalytic" evidence="4">
    <location>
        <begin position="12"/>
        <end position="179"/>
    </location>
</feature>
<dbReference type="Proteomes" id="UP000605805">
    <property type="component" value="Unassembled WGS sequence"/>
</dbReference>
<dbReference type="EC" id="1.2.7.1" evidence="1"/>
<comment type="catalytic activity">
    <reaction evidence="3">
        <text>2 oxidized [2Fe-2S]-[ferredoxin] + pyruvate + CoA = 2 reduced [2Fe-2S]-[ferredoxin] + acetyl-CoA + CO2 + H(+)</text>
        <dbReference type="Rhea" id="RHEA:12765"/>
        <dbReference type="Rhea" id="RHEA-COMP:10000"/>
        <dbReference type="Rhea" id="RHEA-COMP:10001"/>
        <dbReference type="ChEBI" id="CHEBI:15361"/>
        <dbReference type="ChEBI" id="CHEBI:15378"/>
        <dbReference type="ChEBI" id="CHEBI:16526"/>
        <dbReference type="ChEBI" id="CHEBI:33737"/>
        <dbReference type="ChEBI" id="CHEBI:33738"/>
        <dbReference type="ChEBI" id="CHEBI:57287"/>
        <dbReference type="ChEBI" id="CHEBI:57288"/>
        <dbReference type="EC" id="1.2.7.1"/>
    </reaction>
</comment>
<keyword evidence="2" id="KW-0560">Oxidoreductase</keyword>
<accession>A0A832YY39</accession>